<sequence length="4250" mass="463225">MIPTIATTMDNQTERNEYGAYFAPLRTKSLRTSSNLLILQLAIFDFIMMAKAPIFIYNSAMKGFAAGDIGCQIFALMGAYSGIGASMTNACIAFDRTKSLRTSSNLLILQLAIFDFIMMAKAPIFIYNSAMKGFAAGDIGCQIFALMGAYSGIGASMTNACIAFDREQAKKMNVESLRSNQQANAQSAEIRIAKAALTVCFLFVASWTPYGIMSLIGAFGDQQLLTPGLDEVEYALPASDAPTLAEVLSADDEGEEKIPFKPVEEPTSCSAVQVDFLQAVSQQIIQAQERSSAGAATALIVGSNGKTTVGTAHGHILSFHDQTLRWVCDSNTDCGAVSCLAYNQDSTRLLTGYARGLICQYDSIRGLVLRRVTLGGEIWGTLRVTWAGMSGLALDTGGSVWLIKFSRPLGVRSARSSCLFSGARGEVVAMAARDARVLALATLSRVIIVAGGRAAGVRLGGPPDTLPVLAWSDTDDRILVCGRAKTLQWLAVSVTGSSILLRPVHRVELKSSPLWLGWLGENLAIFDADENLRLWGDDYEKPLDLSHIEPVYASAFFKGLWTDGRVSRAMCMAGGSALGGACVAEGALSLLGRRGVVRVRPRDLLARAQASMSSGRHTQALRLLCSAQGSDAKALANSFIINISERPHLLSNKALADLAINDELWTCLWEQCAGEKIFVEALGEAAVRGELYEAAPSPDCSQELIERLASVDPSLVERVVASLPLTGAMRELVLYVDEACRGGAECACAGSALLLAAADALAGRGAAGRPLPPHAQPSARHDALHALLAPAVRGGRWRWGEWGGGGGARSPLLALAAHDARACVRLLEQSAREPPFAGPLGKQNRLRVARALLHLAPSLQLSAGALPGDRELLASAQQLAAATPGERADRAWLALLLRAPATPAVSLAPASPAVPLAPAPAPAPAPPPRRATASPRTATPPPPPRARACSGDSTIEADGSGARKQFEGHLAALVELRPSATAALVDDQLAEQVAALLRHSDSRRAHEFAECLLEAGKLRGEAATAFFRNLCISRPTDASDFLEKNPGVLRPEEALAIVRETGARDAEPACLEATGDPEAALDALLALTAAAAPEAAARLVRRACELCARVAPGVPAEAAAGMWARLLRRADAPPAALLLEAAAYLPSAQLAERVCGAPRVALGVLGAARGRRGAWACAARVAAREAHEALARALRAARRGLPVRGRCARCDAALAASGSACRTTHCARAVHAECGAGAACALCGARLPDAVLALPPLAPRPPHAAPQDHVLQLLHDLLVNLLKMEASNNTDAVNLGVGEVEAEIGEELKQLEEGKDYDTRSEVSSSTSSDSSTPSISSASSKSKERRTNRKRTKSESRSPIQTKRARVTTTTNKTKTYDYMTKLNYLFRDTRFFLIKSNNAENITLSKAKGVWSTLPQNEANLNQAYRESRNVLLIFSVKESGKFAGFARLSSESRRDVPPISWVLPPGLSAKVLDGVFKVDWICRKELPFSSTLHLYNPWNEGKPVKIGRDGQEIEPKVAEELCRLFPEDEGIEMTPILRKSKEASKKAYLKSGGNYRTYRAPLLTRGSNFRSRLNTSSRSRRKIFMPPRSRLSSGSYKRRSPSPYMRERLPVWFTRGRDSYSSSSSAAAEAYVAEYMRSMHHQLPPLPYVPPPGFSGALAAYDGLPPPPPPPPPRYYDGPLADYPRSVLVYDKRSYERSVDEFLWRTSDRSRGRSRDRESHRSYRDRRGAMRELVLYVDEACRGGAECACAGSALLLAAADALAGRGAAGRPLPPHAQPSARHDALHARRAVAVGEWGGGGGARSPLLALAAHDARACVRLLEQSAREPPFAGPLGKQNRLRVARALLHLAPSLQCWRPARGPRAAGQRPAAGRRHARGARRPRLARATAARARHARRLARPRRPPSRSRPPLRPPPPPPPAPRDRLAAHRDAAAAATRPRVLWRLDVLLDNHNEALAQFFQIENPSDADIDELFEYLRSRIEADGSGARKQFEGHLAALVELRPSATAALVDDQLAEQVAALLRHSDSRRAHEFAECLLEAGKLRGEAATAFFRNLCISRPTDASDFLEKNPGVLRPEEALAIVRETGARDAEPACLEATGDPEAALDALLALTAAAAPEAAARLVRRACELCARVAPGVPAEAAAGMWARLLRRADAPPAALLLEAAAYLPSAQLAERVCGAPRVALGVLGAARGRRGAWACAARVAAREAHEALARALRAARRGLPVRGRCARCDAALAASGSACRTTHCARAVHAECGAGAACALCGARLPDAVLALPPLAPRPPHAAPQDHVLQLLHDLLVNLLKMEASNNTDAVNLGVGEVEAEIGEELKQLEEGKDYDTRSEVSSSTSSDSSTPSISSASSKSKRETHKSSRLNTSSRSRRKIFMPPRSRLSSGSYKRRSPSPYMRERLPVWFTRGRDSYSSSSSAAAEAYVAEYMRSMHHQLPPLPYVPPPGFSGALAAYDGLPPPPPPPPPRYYDGPLADYPRSVLWFIASRVAMQARKVMTLAALSALLWAASAAAAERGGGIKVGSGAAGGARGEGARGGGVRVGGEGCGARAPPPRRPRPARPLPSPPRSSCRTRPSAHGTTPKPRRQRSPTILDSLCKEFLAVNVSAILYLMNHEQYGRSTASAQYFLQLAGYLGIPDRFKFTILNAVVVKKPADLNELVTSEARVMLLYATREEAADILSTAGDLHLTSENFVWIVTQTTAVKVFAYGVDSYVSEPENALHPLGTRLSCSGAGAGEARWATGERFYRHLRNVSVDSEAGRPSIEFTPDGELRAAELKIMNLRPAIGEQLVWEEIGTWNSYPKERLDIKDIVWPGGLHTPPQGVPEKFHMRITFLEEPPYINLAPPDPISGRCSLDRGVICRVAPEVDVAGLEAGTAHRNSSLYQCCSGFCIDLLQQLAEQLGFTYELSRVEDGRWGTLHNSKWNGLIADLVNKRTDMVLTSLIINSDREAVVDFSVPFMETGVAIVVAKRTGIISPTAFLEPFDTASWMLVGAVAIQAATFSIFFFEWLSPSGYNRSTVSAGVSGVLTAELDAFIYDGTVLDYLVSQRLLDLRSNGDLERLRRYWMTGTCKPNKQEHKSSDPLALEQFLSAFLLLMAGILLAALLLLLEHVYFRYMRAHLAASTVGPCCALVSLSMGERRTGEFPPNTSLFELANTLAPAELSSLTHPTILYMRQEVTGELALRNKTLRQLGLIGGRAVLRLLNKAEEGMQANVSAVYRRPLPAKDDKFLESHKEREHTYKETPSSGAPEKQQVQKKVHTETFDPIDLIKKEKGKKTQVKHEEEKTVQIRDSDDNLPTKEDVSMEVDNFEANVKSASSSTSCLSQENLERRLKIEEEVTFLGAQKAIAFIPEGSDEEMEDLPDTFYELTVEETSQMRLSAHKHVVVRVQFPDHIILQVTTPLKETLDPKITLLEAKFVPCVHMHFKWIQEEANAKYLKEEIYSKTTSSDAASERRTGEFPPNTSLFELANTLAPAELSSLTHPTILYMRQEVTGELALRDKTLRQLGLIGGRAVLRLLNKAEEGMQANVSAVYRRPLPAKDDKVLESHKEREPTHTYKETPSSGAPEKQQVQKKVHTETFDPIDLIKKEKGKKTQVKHEEEKTVQIRDSDDNLPTKEDVSMEVDNFEANVKSASSSTSCLSQENLERRLKIEEEVTFLGAQKAIAFMPEGSDEEMEDLPDTFYELTVEETSQMRLSAHKHVVVRVQFPDHIILQGIFSPDDTIEVVINFIKAHLQTPDKPFHIFTTPLKETLDPKITLLEAKFVPCVHMHFKWIQEEANAKYLKEEIYSKTTSSDAAKLPNHLTSITCFGDNIEDEWFIIFIHQGSIHIIPPSLQDSNSTITIGDAITIIAKLSEKTKVSHEIQQSILQRIGKYPEKIEDSFHRTTAILPVDIATLLTLKPTLIAPLVSSYCNHDVIDARACKNVAFEDCVQVNVKFTKCLYAMLMHAKPLKNIKFRDIDDKKSIIGQKLTIGYQILMNKPTQDIFSTKQFKNFIGKLSASGYFKNNIEGSADYMELLKNAKEFYSVMECPINAQVSNEISHLMLSCEFTQSKEALLQKCTSNDELVEDKEDWLNINPDQLNDLLNARYKKKATFNTDDVLTANNVTSKLSSFLIQTSDFEGIETEANNNLTSNIEFDPDDFSNSVQKMLDLITLGDTDNKEASDSDDYYESGDNDEDDELNDIKQEQLQDSKTILQNIVQSMKEEGLSGPTSNLMNTAGFNKRDFLDSDDDDE</sequence>
<name>A0ACC0JQE9_CHOFU</name>
<protein>
    <submittedName>
        <fullName evidence="1">Uncharacterized protein</fullName>
    </submittedName>
</protein>
<organism evidence="1 2">
    <name type="scientific">Choristoneura fumiferana</name>
    <name type="common">Spruce budworm moth</name>
    <name type="synonym">Archips fumiferana</name>
    <dbReference type="NCBI Taxonomy" id="7141"/>
    <lineage>
        <taxon>Eukaryota</taxon>
        <taxon>Metazoa</taxon>
        <taxon>Ecdysozoa</taxon>
        <taxon>Arthropoda</taxon>
        <taxon>Hexapoda</taxon>
        <taxon>Insecta</taxon>
        <taxon>Pterygota</taxon>
        <taxon>Neoptera</taxon>
        <taxon>Endopterygota</taxon>
        <taxon>Lepidoptera</taxon>
        <taxon>Glossata</taxon>
        <taxon>Ditrysia</taxon>
        <taxon>Tortricoidea</taxon>
        <taxon>Tortricidae</taxon>
        <taxon>Tortricinae</taxon>
        <taxon>Choristoneura</taxon>
    </lineage>
</organism>
<reference evidence="1 2" key="1">
    <citation type="journal article" date="2022" name="Genome Biol. Evol.">
        <title>The Spruce Budworm Genome: Reconstructing the Evolutionary History of Antifreeze Proteins.</title>
        <authorList>
            <person name="Beliveau C."/>
            <person name="Gagne P."/>
            <person name="Picq S."/>
            <person name="Vernygora O."/>
            <person name="Keeling C.I."/>
            <person name="Pinkney K."/>
            <person name="Doucet D."/>
            <person name="Wen F."/>
            <person name="Johnston J.S."/>
            <person name="Maaroufi H."/>
            <person name="Boyle B."/>
            <person name="Laroche J."/>
            <person name="Dewar K."/>
            <person name="Juretic N."/>
            <person name="Blackburn G."/>
            <person name="Nisole A."/>
            <person name="Brunet B."/>
            <person name="Brandao M."/>
            <person name="Lumley L."/>
            <person name="Duan J."/>
            <person name="Quan G."/>
            <person name="Lucarotti C.J."/>
            <person name="Roe A.D."/>
            <person name="Sperling F.A.H."/>
            <person name="Levesque R.C."/>
            <person name="Cusson M."/>
        </authorList>
    </citation>
    <scope>NUCLEOTIDE SEQUENCE [LARGE SCALE GENOMIC DNA]</scope>
    <source>
        <strain evidence="1">Glfc:IPQL:Cfum</strain>
    </source>
</reference>
<accession>A0ACC0JQE9</accession>
<proteinExistence type="predicted"/>
<evidence type="ECO:0000313" key="2">
    <source>
        <dbReference type="Proteomes" id="UP001064048"/>
    </source>
</evidence>
<keyword evidence="2" id="KW-1185">Reference proteome</keyword>
<dbReference type="Proteomes" id="UP001064048">
    <property type="component" value="Chromosome 8"/>
</dbReference>
<evidence type="ECO:0000313" key="1">
    <source>
        <dbReference type="EMBL" id="KAI8426242.1"/>
    </source>
</evidence>
<dbReference type="EMBL" id="CM046108">
    <property type="protein sequence ID" value="KAI8426242.1"/>
    <property type="molecule type" value="Genomic_DNA"/>
</dbReference>
<gene>
    <name evidence="1" type="ORF">MSG28_005153</name>
</gene>
<comment type="caution">
    <text evidence="1">The sequence shown here is derived from an EMBL/GenBank/DDBJ whole genome shotgun (WGS) entry which is preliminary data.</text>
</comment>